<sequence>MIDHTVEGKMELMQVYKNLDTKVELIRESLNGRKPNMICDTSTKMFDQGVKAKQRRKFDDAYIYFKRWLLCNQWIQSKGLDKDMIKKYFPQSKVNQVKSLLTEVTDCIRIEFDARRNPPRNSNSPKAIGIKKNSDLSLQLPDVPSDEPQPKREDDITCSELHNLMQKGDKKVLIIDVRPSKEFSKSSLPYKDNMIHIPAEKIKHKQVPSVYKNLLTNDEKAYKRFEKRSAQYTDVIVLVDSNSSVETMENDSSINFIKESFEKWDACTRYKKIAVLKNGFEEWKKKYPEKVFIPSESLPKHVSCPSDLSQDPPINSPSLPENNEPVNNDLDYTNQASENTLSPILSTSQRLDPPVRYPSTSQTPKLIKKDDNPTKQHNNTPKSHQSQFLPEIMNGNHHPSNTNINNKQALITNKIKPSKVVLEPMRPIIDRSKKPSHLSKNNLQEKISALEKEVENIDDVMFFWNRTLSKGGQLDDWTREQYEMKSKSREQKILEINRLKNSKTGETKSANLYPALPDKSLSKMTLKSKPKINSTKPLSNEEKENLDVRKDKKEKPLATNVEPEGMEIDEDKETYIEPLKSENSFSNSGLKRSHSSPNLSQKLEPRSIPEINRNLKPKAIENSDRNRMQPIIPHQGREMRMEPVSCSNGHPGITGLKNLGNSCYMNSIVQCLSNTVYLANYFIEGQYMNDLNKNHEKNNSGNYVAEEVAQVIRALWRGLYKSISPHDLKVVVGQYKLQFGSCEQQDSHEFLMFLLDWMHNDLKQKRKISFNRELTAAEKEWEKSMDGQSSIISNLFFGQLRSTIECMTCRENSITYETFNSFTVSLPASNKCTLDECIRKFVSGQRVSGWKCPSCKEPREVIKKFDIAKLPHIIVIHLNRFGASGIWLEKKNTSVDFPLVNLDFGPYLVQDNDTINNTKNSSTCYNLYAMSNHYGTMLGGHYTAYCKSHAQNKWYRYDDHTVNDVPLSQVENQKTTAYLLFYSLASAESFLKS</sequence>
<gene>
    <name evidence="1" type="ORF">QAD02_019591</name>
</gene>
<dbReference type="Proteomes" id="UP001239111">
    <property type="component" value="Chromosome 1"/>
</dbReference>
<organism evidence="1 2">
    <name type="scientific">Eretmocerus hayati</name>
    <dbReference type="NCBI Taxonomy" id="131215"/>
    <lineage>
        <taxon>Eukaryota</taxon>
        <taxon>Metazoa</taxon>
        <taxon>Ecdysozoa</taxon>
        <taxon>Arthropoda</taxon>
        <taxon>Hexapoda</taxon>
        <taxon>Insecta</taxon>
        <taxon>Pterygota</taxon>
        <taxon>Neoptera</taxon>
        <taxon>Endopterygota</taxon>
        <taxon>Hymenoptera</taxon>
        <taxon>Apocrita</taxon>
        <taxon>Proctotrupomorpha</taxon>
        <taxon>Chalcidoidea</taxon>
        <taxon>Aphelinidae</taxon>
        <taxon>Aphelininae</taxon>
        <taxon>Eretmocerus</taxon>
    </lineage>
</organism>
<reference evidence="1" key="1">
    <citation type="submission" date="2023-04" db="EMBL/GenBank/DDBJ databases">
        <title>A chromosome-level genome assembly of the parasitoid wasp Eretmocerus hayati.</title>
        <authorList>
            <person name="Zhong Y."/>
            <person name="Liu S."/>
            <person name="Liu Y."/>
        </authorList>
    </citation>
    <scope>NUCLEOTIDE SEQUENCE</scope>
    <source>
        <strain evidence="1">ZJU_SS_LIU_2023</strain>
    </source>
</reference>
<accession>A0ACC2PJN1</accession>
<evidence type="ECO:0000313" key="1">
    <source>
        <dbReference type="EMBL" id="KAJ8683799.1"/>
    </source>
</evidence>
<protein>
    <submittedName>
        <fullName evidence="1">Uncharacterized protein</fullName>
    </submittedName>
</protein>
<proteinExistence type="predicted"/>
<dbReference type="EMBL" id="CM056741">
    <property type="protein sequence ID" value="KAJ8683799.1"/>
    <property type="molecule type" value="Genomic_DNA"/>
</dbReference>
<keyword evidence="2" id="KW-1185">Reference proteome</keyword>
<evidence type="ECO:0000313" key="2">
    <source>
        <dbReference type="Proteomes" id="UP001239111"/>
    </source>
</evidence>
<comment type="caution">
    <text evidence="1">The sequence shown here is derived from an EMBL/GenBank/DDBJ whole genome shotgun (WGS) entry which is preliminary data.</text>
</comment>
<name>A0ACC2PJN1_9HYME</name>